<comment type="similarity">
    <text evidence="2">Belongs to the pseudouridine synthase RluA family.</text>
</comment>
<comment type="caution">
    <text evidence="6">The sequence shown here is derived from an EMBL/GenBank/DDBJ whole genome shotgun (WGS) entry which is preliminary data.</text>
</comment>
<dbReference type="InterPro" id="IPR006224">
    <property type="entry name" value="PsdUridine_synth_RluA-like_CS"/>
</dbReference>
<reference evidence="6" key="2">
    <citation type="submission" date="2009-06" db="EMBL/GenBank/DDBJ databases">
        <authorList>
            <person name="Sebastian Y."/>
            <person name="Madupu R."/>
            <person name="Durkin A.S."/>
            <person name="Torralba M."/>
            <person name="Methe B."/>
            <person name="Sutton G.G."/>
            <person name="Strausberg R.L."/>
            <person name="Nelson K.E."/>
        </authorList>
    </citation>
    <scope>NUCLEOTIDE SEQUENCE [LARGE SCALE GENOMIC DNA]</scope>
    <source>
        <strain evidence="6">ATCC 10379</strain>
    </source>
</reference>
<name>C5NYJ1_9BACL</name>
<proteinExistence type="inferred from homology"/>
<keyword evidence="6" id="KW-0413">Isomerase</keyword>
<reference evidence="6" key="1">
    <citation type="submission" date="2009-01" db="EMBL/GenBank/DDBJ databases">
        <authorList>
            <person name="Fulton L."/>
            <person name="Clifton S."/>
            <person name="Chinwalla A.T."/>
            <person name="Mitreva M."/>
            <person name="Sodergren E."/>
            <person name="Weinstock G."/>
            <person name="Clifton S."/>
            <person name="Dooling D.J."/>
            <person name="Fulton B."/>
            <person name="Minx P."/>
            <person name="Pepin K.H."/>
            <person name="Johnson M."/>
            <person name="Bhonagiri V."/>
            <person name="Nash W.E."/>
            <person name="Mardis E.R."/>
            <person name="Wilson R.K."/>
        </authorList>
    </citation>
    <scope>NUCLEOTIDE SEQUENCE [LARGE SCALE GENOMIC DNA]</scope>
    <source>
        <strain evidence="6">ATCC 10379</strain>
    </source>
</reference>
<dbReference type="PANTHER" id="PTHR21600:SF87">
    <property type="entry name" value="RNA PSEUDOURIDYLATE SYNTHASE DOMAIN-CONTAINING PROTEIN 1"/>
    <property type="match status" value="1"/>
</dbReference>
<evidence type="ECO:0000256" key="2">
    <source>
        <dbReference type="ARBA" id="ARBA00010876"/>
    </source>
</evidence>
<sequence length="251" mass="28419">MQSHHDKQTIKINGKEADLTSSLSTNDSLELNIVLATSKYLSNTAARIKKEYEDDYILVVSKPFGIKTHPNDIETENDTLVNYLIADYSYLEPIHRLDIDTCGLVILAKTPLIKAKLDQMLEQRAIKRYYTALIKNNIKPQTINTNIGRDSKEKNKMAVTRNGKNAITNILECSKLDQNRFSVLISLETGRTHQIRVHLASIGVSIIGDKLYSKDGYKYDKMYLGALKVNFQHPVTGNTLEIKSSIEKDFI</sequence>
<evidence type="ECO:0000256" key="4">
    <source>
        <dbReference type="ARBA" id="ARBA00033164"/>
    </source>
</evidence>
<dbReference type="PANTHER" id="PTHR21600">
    <property type="entry name" value="MITOCHONDRIAL RNA PSEUDOURIDINE SYNTHASE"/>
    <property type="match status" value="1"/>
</dbReference>
<gene>
    <name evidence="6" type="ORF">GEMHA0001_0531</name>
</gene>
<keyword evidence="7" id="KW-1185">Reference proteome</keyword>
<dbReference type="EMBL" id="ACDZ02000014">
    <property type="protein sequence ID" value="EER67799.1"/>
    <property type="molecule type" value="Genomic_DNA"/>
</dbReference>
<dbReference type="CDD" id="cd02869">
    <property type="entry name" value="PseudoU_synth_RluA_like"/>
    <property type="match status" value="1"/>
</dbReference>
<dbReference type="InterPro" id="IPR020103">
    <property type="entry name" value="PsdUridine_synth_cat_dom_sf"/>
</dbReference>
<dbReference type="InterPro" id="IPR006145">
    <property type="entry name" value="PsdUridine_synth_RsuA/RluA"/>
</dbReference>
<accession>C5NYJ1</accession>
<evidence type="ECO:0000256" key="3">
    <source>
        <dbReference type="ARBA" id="ARBA00031870"/>
    </source>
</evidence>
<dbReference type="InterPro" id="IPR050188">
    <property type="entry name" value="RluA_PseudoU_synthase"/>
</dbReference>
<evidence type="ECO:0000256" key="1">
    <source>
        <dbReference type="ARBA" id="ARBA00000073"/>
    </source>
</evidence>
<comment type="catalytic activity">
    <reaction evidence="1">
        <text>a uridine in RNA = a pseudouridine in RNA</text>
        <dbReference type="Rhea" id="RHEA:48348"/>
        <dbReference type="Rhea" id="RHEA-COMP:12068"/>
        <dbReference type="Rhea" id="RHEA-COMP:12069"/>
        <dbReference type="ChEBI" id="CHEBI:65314"/>
        <dbReference type="ChEBI" id="CHEBI:65315"/>
    </reaction>
</comment>
<dbReference type="SUPFAM" id="SSF55120">
    <property type="entry name" value="Pseudouridine synthase"/>
    <property type="match status" value="1"/>
</dbReference>
<protein>
    <recommendedName>
        <fullName evidence="3">RNA pseudouridylate synthase</fullName>
    </recommendedName>
    <alternativeName>
        <fullName evidence="4">RNA-uridine isomerase</fullName>
    </alternativeName>
</protein>
<dbReference type="GO" id="GO:0009982">
    <property type="term" value="F:pseudouridine synthase activity"/>
    <property type="evidence" value="ECO:0007669"/>
    <property type="project" value="InterPro"/>
</dbReference>
<dbReference type="GO" id="GO:0003723">
    <property type="term" value="F:RNA binding"/>
    <property type="evidence" value="ECO:0007669"/>
    <property type="project" value="InterPro"/>
</dbReference>
<evidence type="ECO:0000259" key="5">
    <source>
        <dbReference type="Pfam" id="PF00849"/>
    </source>
</evidence>
<organism evidence="6 7">
    <name type="scientific">Gemella haemolysans ATCC 10379</name>
    <dbReference type="NCBI Taxonomy" id="546270"/>
    <lineage>
        <taxon>Bacteria</taxon>
        <taxon>Bacillati</taxon>
        <taxon>Bacillota</taxon>
        <taxon>Bacilli</taxon>
        <taxon>Bacillales</taxon>
        <taxon>Gemellaceae</taxon>
        <taxon>Gemella</taxon>
    </lineage>
</organism>
<dbReference type="GO" id="GO:0000455">
    <property type="term" value="P:enzyme-directed rRNA pseudouridine synthesis"/>
    <property type="evidence" value="ECO:0007669"/>
    <property type="project" value="TreeGrafter"/>
</dbReference>
<dbReference type="Proteomes" id="UP000006004">
    <property type="component" value="Unassembled WGS sequence"/>
</dbReference>
<dbReference type="Pfam" id="PF00849">
    <property type="entry name" value="PseudoU_synth_2"/>
    <property type="match status" value="1"/>
</dbReference>
<dbReference type="GO" id="GO:0140098">
    <property type="term" value="F:catalytic activity, acting on RNA"/>
    <property type="evidence" value="ECO:0007669"/>
    <property type="project" value="UniProtKB-ARBA"/>
</dbReference>
<evidence type="ECO:0000313" key="6">
    <source>
        <dbReference type="EMBL" id="EER67799.1"/>
    </source>
</evidence>
<dbReference type="AlphaFoldDB" id="C5NYJ1"/>
<dbReference type="PROSITE" id="PS01129">
    <property type="entry name" value="PSI_RLU"/>
    <property type="match status" value="1"/>
</dbReference>
<evidence type="ECO:0000313" key="7">
    <source>
        <dbReference type="Proteomes" id="UP000006004"/>
    </source>
</evidence>
<dbReference type="Gene3D" id="3.30.2350.10">
    <property type="entry name" value="Pseudouridine synthase"/>
    <property type="match status" value="1"/>
</dbReference>
<feature type="domain" description="Pseudouridine synthase RsuA/RluA-like" evidence="5">
    <location>
        <begin position="57"/>
        <end position="201"/>
    </location>
</feature>
<dbReference type="eggNOG" id="COG0564">
    <property type="taxonomic scope" value="Bacteria"/>
</dbReference>